<gene>
    <name evidence="1" type="ORF">STEHIDRAFT_116207</name>
</gene>
<dbReference type="SUPFAM" id="SSF54427">
    <property type="entry name" value="NTF2-like"/>
    <property type="match status" value="1"/>
</dbReference>
<protein>
    <recommendedName>
        <fullName evidence="3">SnoaL-like domain-containing protein</fullName>
    </recommendedName>
</protein>
<dbReference type="eggNOG" id="ENOG502SNQP">
    <property type="taxonomic scope" value="Eukaryota"/>
</dbReference>
<evidence type="ECO:0000313" key="1">
    <source>
        <dbReference type="EMBL" id="EIM80022.1"/>
    </source>
</evidence>
<dbReference type="EMBL" id="JH687400">
    <property type="protein sequence ID" value="EIM80022.1"/>
    <property type="molecule type" value="Genomic_DNA"/>
</dbReference>
<proteinExistence type="predicted"/>
<keyword evidence="2" id="KW-1185">Reference proteome</keyword>
<dbReference type="Gene3D" id="3.10.450.50">
    <property type="match status" value="1"/>
</dbReference>
<dbReference type="RefSeq" id="XP_007311002.1">
    <property type="nucleotide sequence ID" value="XM_007310940.1"/>
</dbReference>
<dbReference type="AlphaFoldDB" id="R7S0D4"/>
<sequence length="201" mass="22479">MSPTSLSASEAKRRFGVEKEIALFPENLTTQEEENVKVVLEYMEIAYSPANAGSDSVAHLCAPGNTFEARSTFPDAHTAEEYAESHAKVMRALNNLEIVRFDYVIAKDNTYAVLCTSVQTENFVSLRYTATGSHVGAPHNGIQPTGRRAQWTACGNFVLDSFNAAAGEKPRIRKWLKDWDKMQMWQQLGWVRPNNDEVSFA</sequence>
<dbReference type="InterPro" id="IPR032710">
    <property type="entry name" value="NTF2-like_dom_sf"/>
</dbReference>
<dbReference type="OrthoDB" id="21471at2759"/>
<reference evidence="2" key="1">
    <citation type="journal article" date="2012" name="Science">
        <title>The Paleozoic origin of enzymatic lignin decomposition reconstructed from 31 fungal genomes.</title>
        <authorList>
            <person name="Floudas D."/>
            <person name="Binder M."/>
            <person name="Riley R."/>
            <person name="Barry K."/>
            <person name="Blanchette R.A."/>
            <person name="Henrissat B."/>
            <person name="Martinez A.T."/>
            <person name="Otillar R."/>
            <person name="Spatafora J.W."/>
            <person name="Yadav J.S."/>
            <person name="Aerts A."/>
            <person name="Benoit I."/>
            <person name="Boyd A."/>
            <person name="Carlson A."/>
            <person name="Copeland A."/>
            <person name="Coutinho P.M."/>
            <person name="de Vries R.P."/>
            <person name="Ferreira P."/>
            <person name="Findley K."/>
            <person name="Foster B."/>
            <person name="Gaskell J."/>
            <person name="Glotzer D."/>
            <person name="Gorecki P."/>
            <person name="Heitman J."/>
            <person name="Hesse C."/>
            <person name="Hori C."/>
            <person name="Igarashi K."/>
            <person name="Jurgens J.A."/>
            <person name="Kallen N."/>
            <person name="Kersten P."/>
            <person name="Kohler A."/>
            <person name="Kuees U."/>
            <person name="Kumar T.K.A."/>
            <person name="Kuo A."/>
            <person name="LaButti K."/>
            <person name="Larrondo L.F."/>
            <person name="Lindquist E."/>
            <person name="Ling A."/>
            <person name="Lombard V."/>
            <person name="Lucas S."/>
            <person name="Lundell T."/>
            <person name="Martin R."/>
            <person name="McLaughlin D.J."/>
            <person name="Morgenstern I."/>
            <person name="Morin E."/>
            <person name="Murat C."/>
            <person name="Nagy L.G."/>
            <person name="Nolan M."/>
            <person name="Ohm R.A."/>
            <person name="Patyshakuliyeva A."/>
            <person name="Rokas A."/>
            <person name="Ruiz-Duenas F.J."/>
            <person name="Sabat G."/>
            <person name="Salamov A."/>
            <person name="Samejima M."/>
            <person name="Schmutz J."/>
            <person name="Slot J.C."/>
            <person name="St John F."/>
            <person name="Stenlid J."/>
            <person name="Sun H."/>
            <person name="Sun S."/>
            <person name="Syed K."/>
            <person name="Tsang A."/>
            <person name="Wiebenga A."/>
            <person name="Young D."/>
            <person name="Pisabarro A."/>
            <person name="Eastwood D.C."/>
            <person name="Martin F."/>
            <person name="Cullen D."/>
            <person name="Grigoriev I.V."/>
            <person name="Hibbett D.S."/>
        </authorList>
    </citation>
    <scope>NUCLEOTIDE SEQUENCE [LARGE SCALE GENOMIC DNA]</scope>
    <source>
        <strain evidence="2">FP-91666</strain>
    </source>
</reference>
<evidence type="ECO:0000313" key="2">
    <source>
        <dbReference type="Proteomes" id="UP000053927"/>
    </source>
</evidence>
<dbReference type="Proteomes" id="UP000053927">
    <property type="component" value="Unassembled WGS sequence"/>
</dbReference>
<dbReference type="KEGG" id="shs:STEHIDRAFT_116207"/>
<dbReference type="GeneID" id="18795864"/>
<evidence type="ECO:0008006" key="3">
    <source>
        <dbReference type="Google" id="ProtNLM"/>
    </source>
</evidence>
<organism evidence="1 2">
    <name type="scientific">Stereum hirsutum (strain FP-91666)</name>
    <name type="common">White-rot fungus</name>
    <dbReference type="NCBI Taxonomy" id="721885"/>
    <lineage>
        <taxon>Eukaryota</taxon>
        <taxon>Fungi</taxon>
        <taxon>Dikarya</taxon>
        <taxon>Basidiomycota</taxon>
        <taxon>Agaricomycotina</taxon>
        <taxon>Agaricomycetes</taxon>
        <taxon>Russulales</taxon>
        <taxon>Stereaceae</taxon>
        <taxon>Stereum</taxon>
    </lineage>
</organism>
<name>R7S0D4_STEHR</name>
<accession>R7S0D4</accession>